<comment type="caution">
    <text evidence="9">The sequence shown here is derived from an EMBL/GenBank/DDBJ whole genome shotgun (WGS) entry which is preliminary data.</text>
</comment>
<dbReference type="NCBIfam" id="TIGR01470">
    <property type="entry name" value="cysG_Nterm"/>
    <property type="match status" value="1"/>
</dbReference>
<evidence type="ECO:0000256" key="6">
    <source>
        <dbReference type="ARBA" id="ARBA00023027"/>
    </source>
</evidence>
<dbReference type="PROSITE" id="PS51014">
    <property type="entry name" value="COBK_CBIJ"/>
    <property type="match status" value="1"/>
</dbReference>
<dbReference type="GO" id="GO:0043115">
    <property type="term" value="F:precorrin-2 dehydrogenase activity"/>
    <property type="evidence" value="ECO:0007669"/>
    <property type="project" value="UniProtKB-EC"/>
</dbReference>
<keyword evidence="6" id="KW-0520">NAD</keyword>
<evidence type="ECO:0000256" key="5">
    <source>
        <dbReference type="ARBA" id="ARBA00023002"/>
    </source>
</evidence>
<dbReference type="SUPFAM" id="SSF51735">
    <property type="entry name" value="NAD(P)-binding Rossmann-fold domains"/>
    <property type="match status" value="1"/>
</dbReference>
<dbReference type="InterPro" id="IPR036291">
    <property type="entry name" value="NAD(P)-bd_dom_sf"/>
</dbReference>
<protein>
    <recommendedName>
        <fullName evidence="3">precorrin-2 dehydrogenase</fullName>
        <ecNumber evidence="3">1.3.1.76</ecNumber>
    </recommendedName>
</protein>
<proteinExistence type="predicted"/>
<comment type="catalytic activity">
    <reaction evidence="8">
        <text>precorrin-2 + NAD(+) = sirohydrochlorin + NADH + 2 H(+)</text>
        <dbReference type="Rhea" id="RHEA:15613"/>
        <dbReference type="ChEBI" id="CHEBI:15378"/>
        <dbReference type="ChEBI" id="CHEBI:57540"/>
        <dbReference type="ChEBI" id="CHEBI:57945"/>
        <dbReference type="ChEBI" id="CHEBI:58351"/>
        <dbReference type="ChEBI" id="CHEBI:58827"/>
        <dbReference type="EC" id="1.3.1.76"/>
    </reaction>
</comment>
<keyword evidence="4" id="KW-0169">Cobalamin biosynthesis</keyword>
<dbReference type="InterPro" id="IPR006367">
    <property type="entry name" value="Sirohaem_synthase_N"/>
</dbReference>
<keyword evidence="5 9" id="KW-0560">Oxidoreductase</keyword>
<dbReference type="EMBL" id="DVMP01000096">
    <property type="protein sequence ID" value="HIU25917.1"/>
    <property type="molecule type" value="Genomic_DNA"/>
</dbReference>
<dbReference type="InterPro" id="IPR003723">
    <property type="entry name" value="Precorrin-6x_reduct"/>
</dbReference>
<dbReference type="EC" id="1.3.1.76" evidence="3"/>
<comment type="pathway">
    <text evidence="2">Porphyrin-containing compound metabolism; siroheme biosynthesis; sirohydrochlorin from precorrin-2: step 1/1.</text>
</comment>
<dbReference type="GO" id="GO:0009236">
    <property type="term" value="P:cobalamin biosynthetic process"/>
    <property type="evidence" value="ECO:0007669"/>
    <property type="project" value="UniProtKB-KW"/>
</dbReference>
<gene>
    <name evidence="9" type="primary">cobK</name>
    <name evidence="9" type="ORF">IAC50_05430</name>
</gene>
<dbReference type="AlphaFoldDB" id="A0A9D1I1B1"/>
<evidence type="ECO:0000256" key="7">
    <source>
        <dbReference type="ARBA" id="ARBA00023244"/>
    </source>
</evidence>
<evidence type="ECO:0000256" key="4">
    <source>
        <dbReference type="ARBA" id="ARBA00022573"/>
    </source>
</evidence>
<reference evidence="9" key="2">
    <citation type="journal article" date="2021" name="PeerJ">
        <title>Extensive microbial diversity within the chicken gut microbiome revealed by metagenomics and culture.</title>
        <authorList>
            <person name="Gilroy R."/>
            <person name="Ravi A."/>
            <person name="Getino M."/>
            <person name="Pursley I."/>
            <person name="Horton D.L."/>
            <person name="Alikhan N.F."/>
            <person name="Baker D."/>
            <person name="Gharbi K."/>
            <person name="Hall N."/>
            <person name="Watson M."/>
            <person name="Adriaenssens E.M."/>
            <person name="Foster-Nyarko E."/>
            <person name="Jarju S."/>
            <person name="Secka A."/>
            <person name="Antonio M."/>
            <person name="Oren A."/>
            <person name="Chaudhuri R.R."/>
            <person name="La Ragione R."/>
            <person name="Hildebrand F."/>
            <person name="Pallen M.J."/>
        </authorList>
    </citation>
    <scope>NUCLEOTIDE SEQUENCE</scope>
    <source>
        <strain evidence="9">ChiHcec3-6078</strain>
    </source>
</reference>
<reference evidence="9" key="1">
    <citation type="submission" date="2020-10" db="EMBL/GenBank/DDBJ databases">
        <authorList>
            <person name="Gilroy R."/>
        </authorList>
    </citation>
    <scope>NUCLEOTIDE SEQUENCE</scope>
    <source>
        <strain evidence="9">ChiHcec3-6078</strain>
    </source>
</reference>
<evidence type="ECO:0000256" key="1">
    <source>
        <dbReference type="ARBA" id="ARBA00004953"/>
    </source>
</evidence>
<dbReference type="Pfam" id="PF02571">
    <property type="entry name" value="CbiJ"/>
    <property type="match status" value="1"/>
</dbReference>
<evidence type="ECO:0000313" key="9">
    <source>
        <dbReference type="EMBL" id="HIU25917.1"/>
    </source>
</evidence>
<sequence>MDNILIFAGTTEGRLLTEALCRSGLKQRKVTVSVATEYGKQLLPAGQENLTVLTGYMEKREMERLMKKEKFSLVVDATHPYARQASENIKGAAEKAGLPYIRLLRDSGCAGRNGVFTANAEEAARYLEKTEGKVLLTIGSKELEPFTGLKNFSERLYARILPVPEMVKKASDLGFDAGHIIAMQGTFTHELNLAMLRQTGASLLVTKDSGKAGGFREKLTAAEEAGAEVIIIGRPEEEEGFSLSQAADMLNISLPGRQEKEPAVWFPAFISLKGKSVLVAGGGKVASRRINTLSMFDADINVVAPEPSEEILSLAKKGRINFTERKFREEDLEGMDIVIAAAGSREVNRDIGRLCRERNIPVNVADRKEECDFYFPAVILKEGLIVGLTSGGLNHGLAARGRRIVSRALEEQWEKTGDSYD</sequence>
<dbReference type="GO" id="GO:0019354">
    <property type="term" value="P:siroheme biosynthetic process"/>
    <property type="evidence" value="ECO:0007669"/>
    <property type="project" value="InterPro"/>
</dbReference>
<dbReference type="PANTHER" id="PTHR36925:SF1">
    <property type="entry name" value="COBALT-PRECORRIN-6A REDUCTASE"/>
    <property type="match status" value="1"/>
</dbReference>
<evidence type="ECO:0000313" key="10">
    <source>
        <dbReference type="Proteomes" id="UP000824090"/>
    </source>
</evidence>
<dbReference type="PANTHER" id="PTHR36925">
    <property type="entry name" value="COBALT-PRECORRIN-6A REDUCTASE"/>
    <property type="match status" value="1"/>
</dbReference>
<comment type="pathway">
    <text evidence="1">Cofactor biosynthesis; adenosylcobalamin biosynthesis.</text>
</comment>
<organism evidence="9 10">
    <name type="scientific">Candidatus Allocopromorpha excrementigallinarum</name>
    <dbReference type="NCBI Taxonomy" id="2840742"/>
    <lineage>
        <taxon>Bacteria</taxon>
        <taxon>Bacillati</taxon>
        <taxon>Bacillota</taxon>
        <taxon>Clostridia</taxon>
        <taxon>Eubacteriales</taxon>
        <taxon>Eubacteriaceae</taxon>
        <taxon>Eubacteriaceae incertae sedis</taxon>
        <taxon>Candidatus Allocopromorpha</taxon>
    </lineage>
</organism>
<dbReference type="Pfam" id="PF13241">
    <property type="entry name" value="NAD_binding_7"/>
    <property type="match status" value="1"/>
</dbReference>
<dbReference type="Gene3D" id="3.40.50.720">
    <property type="entry name" value="NAD(P)-binding Rossmann-like Domain"/>
    <property type="match status" value="1"/>
</dbReference>
<dbReference type="NCBIfam" id="TIGR00715">
    <property type="entry name" value="precor6x_red"/>
    <property type="match status" value="1"/>
</dbReference>
<evidence type="ECO:0000256" key="2">
    <source>
        <dbReference type="ARBA" id="ARBA00005010"/>
    </source>
</evidence>
<evidence type="ECO:0000256" key="3">
    <source>
        <dbReference type="ARBA" id="ARBA00012400"/>
    </source>
</evidence>
<dbReference type="GO" id="GO:0016994">
    <property type="term" value="F:precorrin-6A reductase activity"/>
    <property type="evidence" value="ECO:0007669"/>
    <property type="project" value="InterPro"/>
</dbReference>
<dbReference type="Proteomes" id="UP000824090">
    <property type="component" value="Unassembled WGS sequence"/>
</dbReference>
<keyword evidence="7" id="KW-0627">Porphyrin biosynthesis</keyword>
<accession>A0A9D1I1B1</accession>
<name>A0A9D1I1B1_9FIRM</name>
<evidence type="ECO:0000256" key="8">
    <source>
        <dbReference type="ARBA" id="ARBA00047561"/>
    </source>
</evidence>